<dbReference type="AlphaFoldDB" id="A0A0S3PTX1"/>
<name>A0A0S3PTX1_9BRAD</name>
<protein>
    <submittedName>
        <fullName evidence="5">Transcriptional regulator HilA</fullName>
    </submittedName>
</protein>
<dbReference type="Gene3D" id="3.40.50.10610">
    <property type="entry name" value="ABC-type transport auxiliary lipoprotein component"/>
    <property type="match status" value="1"/>
</dbReference>
<feature type="region of interest" description="Disordered" evidence="3">
    <location>
        <begin position="147"/>
        <end position="168"/>
    </location>
</feature>
<dbReference type="InterPro" id="IPR011990">
    <property type="entry name" value="TPR-like_helical_dom_sf"/>
</dbReference>
<dbReference type="SUPFAM" id="SSF48452">
    <property type="entry name" value="TPR-like"/>
    <property type="match status" value="1"/>
</dbReference>
<reference evidence="5 6" key="1">
    <citation type="submission" date="2015-08" db="EMBL/GenBank/DDBJ databases">
        <title>Investigation of the bacterial diversity of lava forest soil.</title>
        <authorList>
            <person name="Lee J.S."/>
        </authorList>
    </citation>
    <scope>NUCLEOTIDE SEQUENCE [LARGE SCALE GENOMIC DNA]</scope>
    <source>
        <strain evidence="5 6">GJW-30</strain>
    </source>
</reference>
<dbReference type="GO" id="GO:0000160">
    <property type="term" value="P:phosphorelay signal transduction system"/>
    <property type="evidence" value="ECO:0007669"/>
    <property type="project" value="InterPro"/>
</dbReference>
<dbReference type="Proteomes" id="UP000236884">
    <property type="component" value="Chromosome"/>
</dbReference>
<dbReference type="PANTHER" id="PTHR12558:SF33">
    <property type="entry name" value="BLL7664 PROTEIN"/>
    <property type="match status" value="1"/>
</dbReference>
<dbReference type="SMART" id="SM00862">
    <property type="entry name" value="Trans_reg_C"/>
    <property type="match status" value="1"/>
</dbReference>
<evidence type="ECO:0000313" key="5">
    <source>
        <dbReference type="EMBL" id="BAT59391.1"/>
    </source>
</evidence>
<dbReference type="SMART" id="SM00028">
    <property type="entry name" value="TPR"/>
    <property type="match status" value="3"/>
</dbReference>
<dbReference type="Pfam" id="PF00486">
    <property type="entry name" value="Trans_reg_C"/>
    <property type="match status" value="1"/>
</dbReference>
<evidence type="ECO:0000259" key="4">
    <source>
        <dbReference type="PROSITE" id="PS51755"/>
    </source>
</evidence>
<dbReference type="PANTHER" id="PTHR12558">
    <property type="entry name" value="CELL DIVISION CYCLE 16,23,27"/>
    <property type="match status" value="1"/>
</dbReference>
<feature type="DNA-binding region" description="OmpR/PhoB-type" evidence="2">
    <location>
        <begin position="47"/>
        <end position="145"/>
    </location>
</feature>
<dbReference type="EMBL" id="AP014946">
    <property type="protein sequence ID" value="BAT59391.1"/>
    <property type="molecule type" value="Genomic_DNA"/>
</dbReference>
<dbReference type="PROSITE" id="PS51755">
    <property type="entry name" value="OMPR_PHOB"/>
    <property type="match status" value="1"/>
</dbReference>
<evidence type="ECO:0000313" key="6">
    <source>
        <dbReference type="Proteomes" id="UP000236884"/>
    </source>
</evidence>
<dbReference type="GO" id="GO:0006355">
    <property type="term" value="P:regulation of DNA-templated transcription"/>
    <property type="evidence" value="ECO:0007669"/>
    <property type="project" value="InterPro"/>
</dbReference>
<dbReference type="GO" id="GO:0003677">
    <property type="term" value="F:DNA binding"/>
    <property type="evidence" value="ECO:0007669"/>
    <property type="project" value="UniProtKB-UniRule"/>
</dbReference>
<sequence length="569" mass="62952">MRQEWQTASARALRAAYRALTVALNFHRIGYARLAARVAKVRWEAIQLRYLVEDFVLDTERRELRRGANLIAVPPQVFDLLAYLIRHRERVVTKDDLIAAIWDGRAVSESALTTRINAARVVLGDSGDSQRLIKTLLRKGVRFVGEVTEQSSNTQTQPSVEPPVGTPAPTEKPSIAILPFNNMSGDPEQSYFADGMAEDITIALSKVWWLSVAARNSTFAYKGKAVDVREIGRELGARYVLEGSVRKASNQVRITAQLLDSTTGHSVWAERYDRELADTFAVQDEITEQVVAAIGPQLYAAEGLRAKRKAPESFDAWECVIRALALLNSRARADIQAARVLLDKAVQVDPGYAKAHSLLAFAATLGVHMGWDKIGDAVEAASAAAQRALQLDADDPWSHLAVGYVLAWSRRPTEAVPKYEKALALDPNFATAHWLLGLSLNYLGRADEAFAHADKAAGLSAHDLFARGNAGVANNLRSMSCFIRGRYREGSDYARLAITESPNLSAAWRPLVVNCALDGELEEAAKVLGLLKQKFLPHLTLKWIDDELPYVRDDDRRRYLEGFRLAGLE</sequence>
<dbReference type="RefSeq" id="WP_245408712.1">
    <property type="nucleotide sequence ID" value="NZ_AP014946.1"/>
</dbReference>
<dbReference type="InterPro" id="IPR036388">
    <property type="entry name" value="WH-like_DNA-bd_sf"/>
</dbReference>
<dbReference type="InterPro" id="IPR016032">
    <property type="entry name" value="Sig_transdc_resp-reg_C-effctor"/>
</dbReference>
<organism evidence="5 6">
    <name type="scientific">Variibacter gotjawalensis</name>
    <dbReference type="NCBI Taxonomy" id="1333996"/>
    <lineage>
        <taxon>Bacteria</taxon>
        <taxon>Pseudomonadati</taxon>
        <taxon>Pseudomonadota</taxon>
        <taxon>Alphaproteobacteria</taxon>
        <taxon>Hyphomicrobiales</taxon>
        <taxon>Nitrobacteraceae</taxon>
        <taxon>Variibacter</taxon>
    </lineage>
</organism>
<dbReference type="Gene3D" id="1.25.40.10">
    <property type="entry name" value="Tetratricopeptide repeat domain"/>
    <property type="match status" value="1"/>
</dbReference>
<evidence type="ECO:0000256" key="2">
    <source>
        <dbReference type="PROSITE-ProRule" id="PRU01091"/>
    </source>
</evidence>
<feature type="domain" description="OmpR/PhoB-type" evidence="4">
    <location>
        <begin position="47"/>
        <end position="145"/>
    </location>
</feature>
<dbReference type="Gene3D" id="1.10.10.10">
    <property type="entry name" value="Winged helix-like DNA-binding domain superfamily/Winged helix DNA-binding domain"/>
    <property type="match status" value="1"/>
</dbReference>
<keyword evidence="1 2" id="KW-0238">DNA-binding</keyword>
<keyword evidence="6" id="KW-1185">Reference proteome</keyword>
<dbReference type="InterPro" id="IPR001867">
    <property type="entry name" value="OmpR/PhoB-type_DNA-bd"/>
</dbReference>
<gene>
    <name evidence="5" type="primary">hilA_1</name>
    <name evidence="5" type="ORF">GJW-30_1_01924</name>
</gene>
<evidence type="ECO:0000256" key="3">
    <source>
        <dbReference type="SAM" id="MobiDB-lite"/>
    </source>
</evidence>
<dbReference type="InterPro" id="IPR019734">
    <property type="entry name" value="TPR_rpt"/>
</dbReference>
<dbReference type="SUPFAM" id="SSF46894">
    <property type="entry name" value="C-terminal effector domain of the bipartite response regulators"/>
    <property type="match status" value="1"/>
</dbReference>
<proteinExistence type="predicted"/>
<dbReference type="KEGG" id="vgo:GJW-30_1_01924"/>
<dbReference type="Pfam" id="PF13414">
    <property type="entry name" value="TPR_11"/>
    <property type="match status" value="1"/>
</dbReference>
<evidence type="ECO:0000256" key="1">
    <source>
        <dbReference type="ARBA" id="ARBA00023125"/>
    </source>
</evidence>
<dbReference type="CDD" id="cd00383">
    <property type="entry name" value="trans_reg_C"/>
    <property type="match status" value="1"/>
</dbReference>
<feature type="compositionally biased region" description="Polar residues" evidence="3">
    <location>
        <begin position="148"/>
        <end position="159"/>
    </location>
</feature>
<accession>A0A0S3PTX1</accession>